<evidence type="ECO:0000313" key="3">
    <source>
        <dbReference type="EMBL" id="RFT65815.1"/>
    </source>
</evidence>
<organism evidence="2 4">
    <name type="scientific">Bacillus clarus</name>
    <dbReference type="NCBI Taxonomy" id="2338372"/>
    <lineage>
        <taxon>Bacteria</taxon>
        <taxon>Bacillati</taxon>
        <taxon>Bacillota</taxon>
        <taxon>Bacilli</taxon>
        <taxon>Bacillales</taxon>
        <taxon>Bacillaceae</taxon>
        <taxon>Bacillus</taxon>
        <taxon>Bacillus cereus group</taxon>
    </lineage>
</organism>
<reference evidence="3 5" key="2">
    <citation type="submission" date="2018-08" db="EMBL/GenBank/DDBJ databases">
        <title>Bacillus clarus sp. nov. strain PS00077A.</title>
        <authorList>
            <person name="Mendez Acevedo M."/>
            <person name="Carroll L."/>
            <person name="Mukherjee M."/>
            <person name="Wiedmann M."/>
            <person name="Kovac J."/>
        </authorList>
    </citation>
    <scope>NUCLEOTIDE SEQUENCE [LARGE SCALE GENOMIC DNA]</scope>
    <source>
        <strain evidence="3 5">PS00077A</strain>
    </source>
</reference>
<dbReference type="PATRIC" id="fig|1405.8.peg.2991"/>
<dbReference type="CDD" id="cd02440">
    <property type="entry name" value="AdoMet_MTases"/>
    <property type="match status" value="1"/>
</dbReference>
<dbReference type="InterPro" id="IPR029063">
    <property type="entry name" value="SAM-dependent_MTases_sf"/>
</dbReference>
<comment type="caution">
    <text evidence="2">The sequence shown here is derived from an EMBL/GenBank/DDBJ whole genome shotgun (WGS) entry which is preliminary data.</text>
</comment>
<keyword evidence="2" id="KW-0489">Methyltransferase</keyword>
<dbReference type="SUPFAM" id="SSF53335">
    <property type="entry name" value="S-adenosyl-L-methionine-dependent methyltransferases"/>
    <property type="match status" value="1"/>
</dbReference>
<dbReference type="RefSeq" id="WP_042981582.1">
    <property type="nucleotide sequence ID" value="NZ_JMQC01000008.1"/>
</dbReference>
<dbReference type="EMBL" id="QVOD01000021">
    <property type="protein sequence ID" value="RFT65815.1"/>
    <property type="molecule type" value="Genomic_DNA"/>
</dbReference>
<dbReference type="GO" id="GO:0032259">
    <property type="term" value="P:methylation"/>
    <property type="evidence" value="ECO:0007669"/>
    <property type="project" value="UniProtKB-KW"/>
</dbReference>
<dbReference type="Proteomes" id="UP000029389">
    <property type="component" value="Unassembled WGS sequence"/>
</dbReference>
<keyword evidence="5" id="KW-1185">Reference proteome</keyword>
<sequence>MNEQYYDAVLHIKTVGEQKGFNKSLHYHRYEPTPYSGLEELLNQYEIKNSDRIVDFGCGKGRLNFYMHHKCGASAVGIEMNEEFYKEAMDNRERYSRKVRNGKDKIQFECCLAQEYEIDPRDNRFYFFNPFSVQVFMNVVNNILLSVEETEREVDIILYYPSEDYIFFLENQTAFELKKEVRLPGAYERNGNERFLVYKLGL</sequence>
<proteinExistence type="predicted"/>
<name>A0A090Z4T9_9BACI</name>
<dbReference type="Pfam" id="PF13679">
    <property type="entry name" value="Methyltransf_32"/>
    <property type="match status" value="1"/>
</dbReference>
<evidence type="ECO:0000313" key="2">
    <source>
        <dbReference type="EMBL" id="KFM99410.1"/>
    </source>
</evidence>
<dbReference type="STRING" id="1405.B7492_02265"/>
<reference evidence="2 4" key="1">
    <citation type="submission" date="2014-04" db="EMBL/GenBank/DDBJ databases">
        <authorList>
            <person name="Bishop-Lilly K.A."/>
            <person name="Broomall S.M."/>
            <person name="Chain P.S."/>
            <person name="Chertkov O."/>
            <person name="Coyne S.R."/>
            <person name="Daligault H.E."/>
            <person name="Davenport K.W."/>
            <person name="Erkkila T."/>
            <person name="Frey K.G."/>
            <person name="Gibbons H.S."/>
            <person name="Gu W."/>
            <person name="Jaissle J."/>
            <person name="Johnson S.L."/>
            <person name="Koroleva G.I."/>
            <person name="Ladner J.T."/>
            <person name="Lo C.-C."/>
            <person name="Minogue T.D."/>
            <person name="Munk C."/>
            <person name="Palacios G.F."/>
            <person name="Redden C.L."/>
            <person name="Rosenzweig C.N."/>
            <person name="Scholz M.B."/>
            <person name="Teshima H."/>
            <person name="Xu Y."/>
        </authorList>
    </citation>
    <scope>NUCLEOTIDE SEQUENCE [LARGE SCALE GENOMIC DNA]</scope>
    <source>
        <strain evidence="2 4">BHP</strain>
    </source>
</reference>
<accession>A0A090Z4T9</accession>
<dbReference type="GO" id="GO:0008168">
    <property type="term" value="F:methyltransferase activity"/>
    <property type="evidence" value="ECO:0007669"/>
    <property type="project" value="UniProtKB-KW"/>
</dbReference>
<dbReference type="AlphaFoldDB" id="A0A090Z4T9"/>
<dbReference type="Proteomes" id="UP000264294">
    <property type="component" value="Unassembled WGS sequence"/>
</dbReference>
<evidence type="ECO:0000313" key="4">
    <source>
        <dbReference type="Proteomes" id="UP000029389"/>
    </source>
</evidence>
<evidence type="ECO:0000259" key="1">
    <source>
        <dbReference type="Pfam" id="PF13679"/>
    </source>
</evidence>
<dbReference type="InterPro" id="IPR025714">
    <property type="entry name" value="Methyltranfer_dom"/>
</dbReference>
<gene>
    <name evidence="3" type="ORF">D0U04_17400</name>
    <name evidence="2" type="ORF">DJ93_2869</name>
</gene>
<feature type="domain" description="Methyltransferase" evidence="1">
    <location>
        <begin position="39"/>
        <end position="97"/>
    </location>
</feature>
<evidence type="ECO:0000313" key="5">
    <source>
        <dbReference type="Proteomes" id="UP000264294"/>
    </source>
</evidence>
<dbReference type="Gene3D" id="3.40.50.150">
    <property type="entry name" value="Vaccinia Virus protein VP39"/>
    <property type="match status" value="1"/>
</dbReference>
<protein>
    <submittedName>
        <fullName evidence="3">Class I SAM-dependent methyltransferase</fullName>
    </submittedName>
    <submittedName>
        <fullName evidence="2">Methyltransferase domain protein</fullName>
    </submittedName>
</protein>
<keyword evidence="2" id="KW-0808">Transferase</keyword>
<dbReference type="EMBL" id="JMQC01000008">
    <property type="protein sequence ID" value="KFM99410.1"/>
    <property type="molecule type" value="Genomic_DNA"/>
</dbReference>